<dbReference type="PANTHER" id="PTHR46365:SF1">
    <property type="entry name" value="COPPER TRANSPORT PROTEIN ATOX1"/>
    <property type="match status" value="1"/>
</dbReference>
<dbReference type="Proteomes" id="UP000504618">
    <property type="component" value="Unplaced"/>
</dbReference>
<dbReference type="GO" id="GO:0016531">
    <property type="term" value="F:copper chaperone activity"/>
    <property type="evidence" value="ECO:0007669"/>
    <property type="project" value="TreeGrafter"/>
</dbReference>
<evidence type="ECO:0000256" key="5">
    <source>
        <dbReference type="ARBA" id="ARBA00023065"/>
    </source>
</evidence>
<comment type="similarity">
    <text evidence="8">Belongs to the ATX1 family.</text>
</comment>
<evidence type="ECO:0000256" key="4">
    <source>
        <dbReference type="ARBA" id="ARBA00023008"/>
    </source>
</evidence>
<dbReference type="AlphaFoldDB" id="A0A6J1PXE9"/>
<dbReference type="GO" id="GO:0005829">
    <property type="term" value="C:cytosol"/>
    <property type="evidence" value="ECO:0007669"/>
    <property type="project" value="TreeGrafter"/>
</dbReference>
<dbReference type="FunFam" id="3.30.70.100:FF:000008">
    <property type="entry name" value="Copper transport protein ATOX1"/>
    <property type="match status" value="1"/>
</dbReference>
<keyword evidence="5" id="KW-0406">Ion transport</keyword>
<dbReference type="PROSITE" id="PS50846">
    <property type="entry name" value="HMA_2"/>
    <property type="match status" value="1"/>
</dbReference>
<evidence type="ECO:0000313" key="14">
    <source>
        <dbReference type="RefSeq" id="XP_024874524.1"/>
    </source>
</evidence>
<evidence type="ECO:0000256" key="2">
    <source>
        <dbReference type="ARBA" id="ARBA00022723"/>
    </source>
</evidence>
<evidence type="ECO:0000256" key="1">
    <source>
        <dbReference type="ARBA" id="ARBA00022448"/>
    </source>
</evidence>
<comment type="function">
    <text evidence="7">Binds and deliver cytosolic copper to the copper ATPase proteins. May be important in cellular antioxidant defense.</text>
</comment>
<evidence type="ECO:0000259" key="12">
    <source>
        <dbReference type="PROSITE" id="PS50846"/>
    </source>
</evidence>
<dbReference type="InterPro" id="IPR006121">
    <property type="entry name" value="HMA_dom"/>
</dbReference>
<protein>
    <recommendedName>
        <fullName evidence="9">Copper transport protein ATOX1</fullName>
    </recommendedName>
    <alternativeName>
        <fullName evidence="10">Metal transport protein ATX1</fullName>
    </alternativeName>
</protein>
<evidence type="ECO:0000256" key="9">
    <source>
        <dbReference type="ARBA" id="ARBA00040962"/>
    </source>
</evidence>
<dbReference type="SUPFAM" id="SSF55008">
    <property type="entry name" value="HMA, heavy metal-associated domain"/>
    <property type="match status" value="1"/>
</dbReference>
<dbReference type="Gene3D" id="3.30.70.100">
    <property type="match status" value="1"/>
</dbReference>
<dbReference type="PROSITE" id="PS01047">
    <property type="entry name" value="HMA_1"/>
    <property type="match status" value="1"/>
</dbReference>
<evidence type="ECO:0000256" key="11">
    <source>
        <dbReference type="ARBA" id="ARBA00046351"/>
    </source>
</evidence>
<keyword evidence="13" id="KW-1185">Reference proteome</keyword>
<dbReference type="Pfam" id="PF00403">
    <property type="entry name" value="HMA"/>
    <property type="match status" value="1"/>
</dbReference>
<keyword evidence="2" id="KW-0479">Metal-binding</keyword>
<organism evidence="13 14">
    <name type="scientific">Temnothorax curvispinosus</name>
    <dbReference type="NCBI Taxonomy" id="300111"/>
    <lineage>
        <taxon>Eukaryota</taxon>
        <taxon>Metazoa</taxon>
        <taxon>Ecdysozoa</taxon>
        <taxon>Arthropoda</taxon>
        <taxon>Hexapoda</taxon>
        <taxon>Insecta</taxon>
        <taxon>Pterygota</taxon>
        <taxon>Neoptera</taxon>
        <taxon>Endopterygota</taxon>
        <taxon>Hymenoptera</taxon>
        <taxon>Apocrita</taxon>
        <taxon>Aculeata</taxon>
        <taxon>Formicoidea</taxon>
        <taxon>Formicidae</taxon>
        <taxon>Myrmicinae</taxon>
        <taxon>Temnothorax</taxon>
    </lineage>
</organism>
<gene>
    <name evidence="14" type="primary">LOC112456300</name>
</gene>
<keyword evidence="6" id="KW-0143">Chaperone</keyword>
<dbReference type="RefSeq" id="XP_024874524.1">
    <property type="nucleotide sequence ID" value="XM_025018756.1"/>
</dbReference>
<dbReference type="CDD" id="cd00371">
    <property type="entry name" value="HMA"/>
    <property type="match status" value="1"/>
</dbReference>
<dbReference type="OrthoDB" id="689350at2759"/>
<dbReference type="GO" id="GO:0006825">
    <property type="term" value="P:copper ion transport"/>
    <property type="evidence" value="ECO:0007669"/>
    <property type="project" value="UniProtKB-KW"/>
</dbReference>
<reference evidence="14" key="1">
    <citation type="submission" date="2025-08" db="UniProtKB">
        <authorList>
            <consortium name="RefSeq"/>
        </authorList>
    </citation>
    <scope>IDENTIFICATION</scope>
    <source>
        <tissue evidence="14">Whole body</tissue>
    </source>
</reference>
<dbReference type="InterPro" id="IPR051881">
    <property type="entry name" value="Copper_transport_ATOX1-like"/>
</dbReference>
<keyword evidence="4" id="KW-0186">Copper</keyword>
<dbReference type="PANTHER" id="PTHR46365">
    <property type="entry name" value="COPPER TRANSPORT PROTEIN ATOX1"/>
    <property type="match status" value="1"/>
</dbReference>
<evidence type="ECO:0000256" key="3">
    <source>
        <dbReference type="ARBA" id="ARBA00022796"/>
    </source>
</evidence>
<keyword evidence="1" id="KW-0813">Transport</keyword>
<dbReference type="CTD" id="475"/>
<sequence length="122" mass="13869">MYIHTLSFTVQLQIRFCCINIFHSDPTSHFVHPIWKITCLTRRFPETYLVIMAAQVHEFSVEMTCEGCSTAVQNVLRKKAGVDDIKIDLPGKKVLVTTALGSDEILEIIKKTGKTCQFLETH</sequence>
<evidence type="ECO:0000313" key="13">
    <source>
        <dbReference type="Proteomes" id="UP000504618"/>
    </source>
</evidence>
<keyword evidence="3" id="KW-0187">Copper transport</keyword>
<name>A0A6J1PXE9_9HYME</name>
<dbReference type="GO" id="GO:0046872">
    <property type="term" value="F:metal ion binding"/>
    <property type="evidence" value="ECO:0007669"/>
    <property type="project" value="UniProtKB-KW"/>
</dbReference>
<dbReference type="InterPro" id="IPR036163">
    <property type="entry name" value="HMA_dom_sf"/>
</dbReference>
<dbReference type="InterPro" id="IPR017969">
    <property type="entry name" value="Heavy-metal-associated_CS"/>
</dbReference>
<evidence type="ECO:0000256" key="10">
    <source>
        <dbReference type="ARBA" id="ARBA00043201"/>
    </source>
</evidence>
<accession>A0A6J1PXE9</accession>
<evidence type="ECO:0000256" key="8">
    <source>
        <dbReference type="ARBA" id="ARBA00038171"/>
    </source>
</evidence>
<comment type="subunit">
    <text evidence="11">Homodimer. Interacts with ATP7B. Interacts with ATP7A. Interacts (via dimer form) with SLC31A1 (via C-terminal domain); this interaction improves ATOX1 stability and controls intracellular Cu(I) levels.</text>
</comment>
<evidence type="ECO:0000256" key="7">
    <source>
        <dbReference type="ARBA" id="ARBA00037651"/>
    </source>
</evidence>
<feature type="domain" description="HMA" evidence="12">
    <location>
        <begin position="54"/>
        <end position="117"/>
    </location>
</feature>
<evidence type="ECO:0000256" key="6">
    <source>
        <dbReference type="ARBA" id="ARBA00023186"/>
    </source>
</evidence>
<dbReference type="GeneID" id="112456300"/>
<proteinExistence type="inferred from homology"/>